<keyword evidence="1" id="KW-0175">Coiled coil</keyword>
<accession>A0A9D4K3X4</accession>
<evidence type="ECO:0000259" key="2">
    <source>
        <dbReference type="Pfam" id="PF16026"/>
    </source>
</evidence>
<dbReference type="Pfam" id="PF16026">
    <property type="entry name" value="MIEAP"/>
    <property type="match status" value="1"/>
</dbReference>
<feature type="coiled-coil region" evidence="1">
    <location>
        <begin position="126"/>
        <end position="153"/>
    </location>
</feature>
<reference evidence="3" key="1">
    <citation type="journal article" date="2019" name="bioRxiv">
        <title>The Genome of the Zebra Mussel, Dreissena polymorpha: A Resource for Invasive Species Research.</title>
        <authorList>
            <person name="McCartney M.A."/>
            <person name="Auch B."/>
            <person name="Kono T."/>
            <person name="Mallez S."/>
            <person name="Zhang Y."/>
            <person name="Obille A."/>
            <person name="Becker A."/>
            <person name="Abrahante J.E."/>
            <person name="Garbe J."/>
            <person name="Badalamenti J.P."/>
            <person name="Herman A."/>
            <person name="Mangelson H."/>
            <person name="Liachko I."/>
            <person name="Sullivan S."/>
            <person name="Sone E.D."/>
            <person name="Koren S."/>
            <person name="Silverstein K.A.T."/>
            <person name="Beckman K.B."/>
            <person name="Gohl D.M."/>
        </authorList>
    </citation>
    <scope>NUCLEOTIDE SEQUENCE</scope>
    <source>
        <strain evidence="3">Duluth1</strain>
        <tissue evidence="3">Whole animal</tissue>
    </source>
</reference>
<feature type="coiled-coil region" evidence="1">
    <location>
        <begin position="41"/>
        <end position="68"/>
    </location>
</feature>
<protein>
    <recommendedName>
        <fullName evidence="2">Mitochondria-eating protein C-terminal domain-containing protein</fullName>
    </recommendedName>
</protein>
<dbReference type="Proteomes" id="UP000828390">
    <property type="component" value="Unassembled WGS sequence"/>
</dbReference>
<evidence type="ECO:0000313" key="4">
    <source>
        <dbReference type="Proteomes" id="UP000828390"/>
    </source>
</evidence>
<evidence type="ECO:0000256" key="1">
    <source>
        <dbReference type="SAM" id="Coils"/>
    </source>
</evidence>
<comment type="caution">
    <text evidence="3">The sequence shown here is derived from an EMBL/GenBank/DDBJ whole genome shotgun (WGS) entry which is preliminary data.</text>
</comment>
<feature type="domain" description="Mitochondria-eating protein C-terminal" evidence="2">
    <location>
        <begin position="395"/>
        <end position="502"/>
    </location>
</feature>
<evidence type="ECO:0000313" key="3">
    <source>
        <dbReference type="EMBL" id="KAH3832526.1"/>
    </source>
</evidence>
<dbReference type="EMBL" id="JAIWYP010000004">
    <property type="protein sequence ID" value="KAH3832526.1"/>
    <property type="molecule type" value="Genomic_DNA"/>
</dbReference>
<name>A0A9D4K3X4_DREPO</name>
<proteinExistence type="predicted"/>
<sequence length="505" mass="58094">MLLLNKFLYWCSFKHEQKKTTDYKGVIDSFTKRLALASSSEFDLKRELEMSKDEIRRLNKELNENTSKRNVNDQFELQRQFEIQKSVVQNMQTQLDKTIQYLKTENDRFDAHKQSLLNTETDDRRLQRLTLEIDKLRETLTTTLQEKDDLTIRLSKLASASLTNNNPNIADLNDPNRPTKLAEAFSELYDNEWTDAFEKLKDDDEVKIVNSLLTMLQKAYRFSVSFSEHASDNIKEASTKFVFMISEKKNVNSNNSDSTTAKSLDDKTITAPDEKCENTITVETNSTHLPKIDFYDTDTKAISSQKNTSKDHAHYNEAKQHHEDVLVNESKTDPHYSRSSYAKVEKLRGHGNDKVVDHSECSSVTGSVKKVESEAEIATVTFNFEKLQPTEKQHISDIRRRILHNFKDQIISIISNAVVAEMNLHDCENSIFTYVKACASICWEMRIHQPPVCLEFVDVDDQTPFNTTTYKHYTNGGSRMDYAVWPALYLYEGGPLLSKGVAQGK</sequence>
<dbReference type="InterPro" id="IPR031981">
    <property type="entry name" value="MIEAP_C"/>
</dbReference>
<dbReference type="AlphaFoldDB" id="A0A9D4K3X4"/>
<organism evidence="3 4">
    <name type="scientific">Dreissena polymorpha</name>
    <name type="common">Zebra mussel</name>
    <name type="synonym">Mytilus polymorpha</name>
    <dbReference type="NCBI Taxonomy" id="45954"/>
    <lineage>
        <taxon>Eukaryota</taxon>
        <taxon>Metazoa</taxon>
        <taxon>Spiralia</taxon>
        <taxon>Lophotrochozoa</taxon>
        <taxon>Mollusca</taxon>
        <taxon>Bivalvia</taxon>
        <taxon>Autobranchia</taxon>
        <taxon>Heteroconchia</taxon>
        <taxon>Euheterodonta</taxon>
        <taxon>Imparidentia</taxon>
        <taxon>Neoheterodontei</taxon>
        <taxon>Myida</taxon>
        <taxon>Dreissenoidea</taxon>
        <taxon>Dreissenidae</taxon>
        <taxon>Dreissena</taxon>
    </lineage>
</organism>
<reference evidence="3" key="2">
    <citation type="submission" date="2020-11" db="EMBL/GenBank/DDBJ databases">
        <authorList>
            <person name="McCartney M.A."/>
            <person name="Auch B."/>
            <person name="Kono T."/>
            <person name="Mallez S."/>
            <person name="Becker A."/>
            <person name="Gohl D.M."/>
            <person name="Silverstein K.A.T."/>
            <person name="Koren S."/>
            <person name="Bechman K.B."/>
            <person name="Herman A."/>
            <person name="Abrahante J.E."/>
            <person name="Garbe J."/>
        </authorList>
    </citation>
    <scope>NUCLEOTIDE SEQUENCE</scope>
    <source>
        <strain evidence="3">Duluth1</strain>
        <tissue evidence="3">Whole animal</tissue>
    </source>
</reference>
<gene>
    <name evidence="3" type="ORF">DPMN_105816</name>
</gene>
<keyword evidence="4" id="KW-1185">Reference proteome</keyword>